<dbReference type="RefSeq" id="WP_051186305.1">
    <property type="nucleotide sequence ID" value="NZ_QJKF01000003.1"/>
</dbReference>
<dbReference type="EMBL" id="QJKF01000003">
    <property type="protein sequence ID" value="PXX66658.1"/>
    <property type="molecule type" value="Genomic_DNA"/>
</dbReference>
<comment type="caution">
    <text evidence="1">The sequence shown here is derived from an EMBL/GenBank/DDBJ whole genome shotgun (WGS) entry which is preliminary data.</text>
</comment>
<name>A0A318K843_9NOCA</name>
<gene>
    <name evidence="1" type="ORF">DFR70_103407</name>
</gene>
<evidence type="ECO:0000313" key="2">
    <source>
        <dbReference type="Proteomes" id="UP000247569"/>
    </source>
</evidence>
<accession>A0A318K843</accession>
<proteinExistence type="predicted"/>
<keyword evidence="2" id="KW-1185">Reference proteome</keyword>
<dbReference type="Proteomes" id="UP000247569">
    <property type="component" value="Unassembled WGS sequence"/>
</dbReference>
<dbReference type="AlphaFoldDB" id="A0A318K843"/>
<dbReference type="NCBIfam" id="TIGR04342">
    <property type="entry name" value="EXLDI"/>
    <property type="match status" value="1"/>
</dbReference>
<evidence type="ECO:0000313" key="1">
    <source>
        <dbReference type="EMBL" id="PXX66658.1"/>
    </source>
</evidence>
<protein>
    <submittedName>
        <fullName evidence="1">EXLDI family protein</fullName>
    </submittedName>
</protein>
<dbReference type="InterPro" id="IPR027580">
    <property type="entry name" value="EXLDI"/>
</dbReference>
<organism evidence="1 2">
    <name type="scientific">Nocardia tenerifensis</name>
    <dbReference type="NCBI Taxonomy" id="228006"/>
    <lineage>
        <taxon>Bacteria</taxon>
        <taxon>Bacillati</taxon>
        <taxon>Actinomycetota</taxon>
        <taxon>Actinomycetes</taxon>
        <taxon>Mycobacteriales</taxon>
        <taxon>Nocardiaceae</taxon>
        <taxon>Nocardia</taxon>
    </lineage>
</organism>
<reference evidence="1 2" key="1">
    <citation type="submission" date="2018-05" db="EMBL/GenBank/DDBJ databases">
        <title>Genomic Encyclopedia of Type Strains, Phase IV (KMG-IV): sequencing the most valuable type-strain genomes for metagenomic binning, comparative biology and taxonomic classification.</title>
        <authorList>
            <person name="Goeker M."/>
        </authorList>
    </citation>
    <scope>NUCLEOTIDE SEQUENCE [LARGE SCALE GENOMIC DNA]</scope>
    <source>
        <strain evidence="1 2">DSM 44704</strain>
    </source>
</reference>
<sequence length="144" mass="16436">MDTRHAGTGDEVVGLDKGEEFREVVVKVGPGGGRAQRFVGRLLGESTHFTSAGIELIRVYLGRKGKYAVHRQATDWTDFAVMSDWVKDFRKDWRQSLELDDRRWSDSTLDVANSFEELRDRLPARVFRTLTDPTEHPSVETLDI</sequence>